<organism evidence="7 8">
    <name type="scientific">Candidatus Eisenbergiella pullistercoris</name>
    <dbReference type="NCBI Taxonomy" id="2838555"/>
    <lineage>
        <taxon>Bacteria</taxon>
        <taxon>Bacillati</taxon>
        <taxon>Bacillota</taxon>
        <taxon>Clostridia</taxon>
        <taxon>Lachnospirales</taxon>
        <taxon>Lachnospiraceae</taxon>
        <taxon>Eisenbergiella</taxon>
    </lineage>
</organism>
<evidence type="ECO:0000259" key="6">
    <source>
        <dbReference type="Pfam" id="PF02826"/>
    </source>
</evidence>
<feature type="domain" description="D-isomer specific 2-hydroxyacid dehydrogenase catalytic" evidence="5">
    <location>
        <begin position="15"/>
        <end position="310"/>
    </location>
</feature>
<dbReference type="InterPro" id="IPR006140">
    <property type="entry name" value="D-isomer_DH_NAD-bd"/>
</dbReference>
<dbReference type="CDD" id="cd12161">
    <property type="entry name" value="GDH_like_1"/>
    <property type="match status" value="1"/>
</dbReference>
<dbReference type="SUPFAM" id="SSF51735">
    <property type="entry name" value="NAD(P)-binding Rossmann-fold domains"/>
    <property type="match status" value="1"/>
</dbReference>
<evidence type="ECO:0000259" key="5">
    <source>
        <dbReference type="Pfam" id="PF00389"/>
    </source>
</evidence>
<dbReference type="InterPro" id="IPR006139">
    <property type="entry name" value="D-isomer_2_OHA_DH_cat_dom"/>
</dbReference>
<dbReference type="PROSITE" id="PS00670">
    <property type="entry name" value="D_2_HYDROXYACID_DH_2"/>
    <property type="match status" value="1"/>
</dbReference>
<protein>
    <submittedName>
        <fullName evidence="7">Hydroxyacid dehydrogenase</fullName>
    </submittedName>
</protein>
<comment type="similarity">
    <text evidence="1 4">Belongs to the D-isomer specific 2-hydroxyacid dehydrogenase family.</text>
</comment>
<name>A0A9D1YN81_9FIRM</name>
<dbReference type="PANTHER" id="PTHR43761:SF1">
    <property type="entry name" value="D-ISOMER SPECIFIC 2-HYDROXYACID DEHYDROGENASE CATALYTIC DOMAIN-CONTAINING PROTEIN-RELATED"/>
    <property type="match status" value="1"/>
</dbReference>
<proteinExistence type="inferred from homology"/>
<keyword evidence="3" id="KW-0520">NAD</keyword>
<gene>
    <name evidence="7" type="ORF">H9831_00705</name>
</gene>
<evidence type="ECO:0000256" key="4">
    <source>
        <dbReference type="RuleBase" id="RU003719"/>
    </source>
</evidence>
<evidence type="ECO:0000256" key="2">
    <source>
        <dbReference type="ARBA" id="ARBA00023002"/>
    </source>
</evidence>
<evidence type="ECO:0000313" key="7">
    <source>
        <dbReference type="EMBL" id="HIY59196.1"/>
    </source>
</evidence>
<accession>A0A9D1YN81</accession>
<dbReference type="Pfam" id="PF00389">
    <property type="entry name" value="2-Hacid_dh"/>
    <property type="match status" value="1"/>
</dbReference>
<dbReference type="PANTHER" id="PTHR43761">
    <property type="entry name" value="D-ISOMER SPECIFIC 2-HYDROXYACID DEHYDROGENASE FAMILY PROTEIN (AFU_ORTHOLOGUE AFUA_1G13630)"/>
    <property type="match status" value="1"/>
</dbReference>
<dbReference type="FunFam" id="3.40.50.720:FF:000203">
    <property type="entry name" value="D-3-phosphoglycerate dehydrogenase (SerA)"/>
    <property type="match status" value="1"/>
</dbReference>
<dbReference type="GO" id="GO:0016616">
    <property type="term" value="F:oxidoreductase activity, acting on the CH-OH group of donors, NAD or NADP as acceptor"/>
    <property type="evidence" value="ECO:0007669"/>
    <property type="project" value="InterPro"/>
</dbReference>
<sequence length="313" mass="33853">MKLVILEPLGVEEEKLLALAEEKLGNRAEIVYYDTRVTDPDTLAGRAEDADIAVISNLPFKKEVMERCPKLKMLSVAFTGVDHVDMDYCHERGILVSNCAGYSNTAVSELVFGLALSLYRRIIECDRAVRAGKDKTGLVGLELSGKKFGIIGMGAIGTRTAQLAKAFGCEVLGFNRSPRQIEGVRMTDLDTLLSECDIVSLHVPLTDETKGLIGERELSLMKPDAVLINTARGPVVDSRALAAALKEGRLAGAAVDVYETEPPIAQDHPLLTAPNVTATPHVAFATKEALYQRAVIVFDNVAGYLDGKPQNVM</sequence>
<dbReference type="Pfam" id="PF02826">
    <property type="entry name" value="2-Hacid_dh_C"/>
    <property type="match status" value="1"/>
</dbReference>
<reference evidence="7" key="2">
    <citation type="submission" date="2021-04" db="EMBL/GenBank/DDBJ databases">
        <authorList>
            <person name="Gilroy R."/>
        </authorList>
    </citation>
    <scope>NUCLEOTIDE SEQUENCE</scope>
    <source>
        <strain evidence="7">ChiSxjej3B15-24422</strain>
    </source>
</reference>
<dbReference type="InterPro" id="IPR029753">
    <property type="entry name" value="D-isomer_DH_CS"/>
</dbReference>
<dbReference type="Gene3D" id="3.40.50.720">
    <property type="entry name" value="NAD(P)-binding Rossmann-like Domain"/>
    <property type="match status" value="2"/>
</dbReference>
<evidence type="ECO:0000313" key="8">
    <source>
        <dbReference type="Proteomes" id="UP000824007"/>
    </source>
</evidence>
<dbReference type="EMBL" id="DXDD01000006">
    <property type="protein sequence ID" value="HIY59196.1"/>
    <property type="molecule type" value="Genomic_DNA"/>
</dbReference>
<reference evidence="7" key="1">
    <citation type="journal article" date="2021" name="PeerJ">
        <title>Extensive microbial diversity within the chicken gut microbiome revealed by metagenomics and culture.</title>
        <authorList>
            <person name="Gilroy R."/>
            <person name="Ravi A."/>
            <person name="Getino M."/>
            <person name="Pursley I."/>
            <person name="Horton D.L."/>
            <person name="Alikhan N.F."/>
            <person name="Baker D."/>
            <person name="Gharbi K."/>
            <person name="Hall N."/>
            <person name="Watson M."/>
            <person name="Adriaenssens E.M."/>
            <person name="Foster-Nyarko E."/>
            <person name="Jarju S."/>
            <person name="Secka A."/>
            <person name="Antonio M."/>
            <person name="Oren A."/>
            <person name="Chaudhuri R.R."/>
            <person name="La Ragione R."/>
            <person name="Hildebrand F."/>
            <person name="Pallen M.J."/>
        </authorList>
    </citation>
    <scope>NUCLEOTIDE SEQUENCE</scope>
    <source>
        <strain evidence="7">ChiSxjej3B15-24422</strain>
    </source>
</reference>
<feature type="domain" description="D-isomer specific 2-hydroxyacid dehydrogenase NAD-binding" evidence="6">
    <location>
        <begin position="112"/>
        <end position="283"/>
    </location>
</feature>
<comment type="caution">
    <text evidence="7">The sequence shown here is derived from an EMBL/GenBank/DDBJ whole genome shotgun (WGS) entry which is preliminary data.</text>
</comment>
<evidence type="ECO:0000256" key="1">
    <source>
        <dbReference type="ARBA" id="ARBA00005854"/>
    </source>
</evidence>
<keyword evidence="2 4" id="KW-0560">Oxidoreductase</keyword>
<dbReference type="InterPro" id="IPR050418">
    <property type="entry name" value="D-iso_2-hydroxyacid_DH_PdxB"/>
</dbReference>
<dbReference type="PROSITE" id="PS00671">
    <property type="entry name" value="D_2_HYDROXYACID_DH_3"/>
    <property type="match status" value="1"/>
</dbReference>
<dbReference type="GO" id="GO:0051287">
    <property type="term" value="F:NAD binding"/>
    <property type="evidence" value="ECO:0007669"/>
    <property type="project" value="InterPro"/>
</dbReference>
<evidence type="ECO:0000256" key="3">
    <source>
        <dbReference type="ARBA" id="ARBA00023027"/>
    </source>
</evidence>
<dbReference type="AlphaFoldDB" id="A0A9D1YN81"/>
<dbReference type="InterPro" id="IPR036291">
    <property type="entry name" value="NAD(P)-bd_dom_sf"/>
</dbReference>
<dbReference type="SUPFAM" id="SSF52283">
    <property type="entry name" value="Formate/glycerate dehydrogenase catalytic domain-like"/>
    <property type="match status" value="1"/>
</dbReference>
<dbReference type="Proteomes" id="UP000824007">
    <property type="component" value="Unassembled WGS sequence"/>
</dbReference>